<evidence type="ECO:0000256" key="12">
    <source>
        <dbReference type="PIRSR" id="PIRSR000706-2"/>
    </source>
</evidence>
<comment type="catalytic activity">
    <reaction evidence="9">
        <text>kanamycin A + ATP = kanamycin 3'-phosphate + ADP + H(+)</text>
        <dbReference type="Rhea" id="RHEA:24256"/>
        <dbReference type="ChEBI" id="CHEBI:15378"/>
        <dbReference type="ChEBI" id="CHEBI:30616"/>
        <dbReference type="ChEBI" id="CHEBI:57909"/>
        <dbReference type="ChEBI" id="CHEBI:58214"/>
        <dbReference type="ChEBI" id="CHEBI:456216"/>
        <dbReference type="EC" id="2.7.1.95"/>
    </reaction>
</comment>
<dbReference type="NCBIfam" id="NF032898">
    <property type="entry name" value="APH_3p_II"/>
    <property type="match status" value="1"/>
</dbReference>
<proteinExistence type="inferred from homology"/>
<dbReference type="Pfam" id="PF01636">
    <property type="entry name" value="APH"/>
    <property type="match status" value="1"/>
</dbReference>
<dbReference type="GeneID" id="61318178"/>
<dbReference type="InterPro" id="IPR002575">
    <property type="entry name" value="Aminoglycoside_PTrfase"/>
</dbReference>
<dbReference type="InterPro" id="IPR011009">
    <property type="entry name" value="Kinase-like_dom_sf"/>
</dbReference>
<evidence type="ECO:0000256" key="4">
    <source>
        <dbReference type="ARBA" id="ARBA00022679"/>
    </source>
</evidence>
<accession>A0A011VJA0</accession>
<dbReference type="Proteomes" id="UP000481876">
    <property type="component" value="Unassembled WGS sequence"/>
</dbReference>
<evidence type="ECO:0000256" key="7">
    <source>
        <dbReference type="ARBA" id="ARBA00022840"/>
    </source>
</evidence>
<keyword evidence="12" id="KW-0460">Magnesium</keyword>
<evidence type="ECO:0000313" key="14">
    <source>
        <dbReference type="EMBL" id="KAB2767611.1"/>
    </source>
</evidence>
<sequence length="266" mass="29523">MTDPVLAALDLPDALLHRLTGYSSQQDELGRSTANVLLLDHDEHEPLVLKIEPASTVSELAGEGARLEWLATQGLPCPKVVTYETQADRHFLLMTRLAGSDLASSVGTLPADRIVSILAKALKALHSVDPAACPFDHRLDRRIEDARKRVEAGAVDEDDFDDEREGRSAKDLFTELCRLKPSQEDVVVTHGDACLPNFMASECAFTGFIDCGRLGRADRYQDLALACWSIRYNLGDEWVQPFLDIYGGPAIDETKIAYYRLLDEFF</sequence>
<gene>
    <name evidence="14" type="ORF">F9L04_14895</name>
    <name evidence="15" type="ORF">F9L06_00175</name>
    <name evidence="16" type="ORF">IH622_18045</name>
</gene>
<evidence type="ECO:0000256" key="3">
    <source>
        <dbReference type="ARBA" id="ARBA00017903"/>
    </source>
</evidence>
<feature type="binding site" evidence="12">
    <location>
        <position position="210"/>
    </location>
    <ligand>
        <name>Mg(2+)</name>
        <dbReference type="ChEBI" id="CHEBI:18420"/>
    </ligand>
</feature>
<dbReference type="PANTHER" id="PTHR21310:SF41">
    <property type="entry name" value="3'-PHOSPHOTRANSFERASE, PUTATIVE-RELATED"/>
    <property type="match status" value="1"/>
</dbReference>
<reference evidence="16" key="3">
    <citation type="submission" date="2020-10" db="EMBL/GenBank/DDBJ databases">
        <title>Enrichment of novel Verrucomicrobia, Bacteroidetes and Krumholzibacteria in an oxygen-limited, methane- and iron-fed bioreactor inoculated with Bothnian Sea sediments.</title>
        <authorList>
            <person name="Martins P.D."/>
            <person name="de Jong A."/>
            <person name="Lenstra W.K."/>
            <person name="van Helmond N.A.G.M."/>
            <person name="Slomp C.P."/>
            <person name="Jetten M.S.M."/>
            <person name="Welte C.U."/>
            <person name="Rasigraf O."/>
        </authorList>
    </citation>
    <scope>NUCLEOTIDE SEQUENCE</scope>
    <source>
        <strain evidence="16">MAG47</strain>
    </source>
</reference>
<dbReference type="Proteomes" id="UP000441102">
    <property type="component" value="Unassembled WGS sequence"/>
</dbReference>
<name>A0A011VJA0_BRUAN</name>
<evidence type="ECO:0000256" key="11">
    <source>
        <dbReference type="PIRSR" id="PIRSR000706-1"/>
    </source>
</evidence>
<dbReference type="Gene3D" id="3.90.1200.10">
    <property type="match status" value="1"/>
</dbReference>
<comment type="caution">
    <text evidence="16">The sequence shown here is derived from an EMBL/GenBank/DDBJ whole genome shotgun (WGS) entry which is preliminary data.</text>
</comment>
<evidence type="ECO:0000313" key="19">
    <source>
        <dbReference type="Proteomes" id="UP000642265"/>
    </source>
</evidence>
<evidence type="ECO:0000259" key="13">
    <source>
        <dbReference type="Pfam" id="PF01636"/>
    </source>
</evidence>
<keyword evidence="12" id="KW-0479">Metal-binding</keyword>
<dbReference type="EMBL" id="JACZKO010000047">
    <property type="protein sequence ID" value="MBE0562696.1"/>
    <property type="molecule type" value="Genomic_DNA"/>
</dbReference>
<evidence type="ECO:0000256" key="1">
    <source>
        <dbReference type="ARBA" id="ARBA00006219"/>
    </source>
</evidence>
<keyword evidence="4 10" id="KW-0808">Transferase</keyword>
<dbReference type="EMBL" id="WBWS01000014">
    <property type="protein sequence ID" value="KAB2767611.1"/>
    <property type="molecule type" value="Genomic_DNA"/>
</dbReference>
<dbReference type="CDD" id="cd05150">
    <property type="entry name" value="APH"/>
    <property type="match status" value="1"/>
</dbReference>
<dbReference type="PIRSF" id="PIRSF000706">
    <property type="entry name" value="Kanamycin_kin"/>
    <property type="match status" value="1"/>
</dbReference>
<evidence type="ECO:0000313" key="15">
    <source>
        <dbReference type="EMBL" id="KAB2802624.1"/>
    </source>
</evidence>
<keyword evidence="5 10" id="KW-0547">Nucleotide-binding</keyword>
<feature type="active site" description="Proton acceptor" evidence="11">
    <location>
        <position position="192"/>
    </location>
</feature>
<organism evidence="16 19">
    <name type="scientific">Brucella anthropi</name>
    <name type="common">Ochrobactrum anthropi</name>
    <dbReference type="NCBI Taxonomy" id="529"/>
    <lineage>
        <taxon>Bacteria</taxon>
        <taxon>Pseudomonadati</taxon>
        <taxon>Pseudomonadota</taxon>
        <taxon>Alphaproteobacteria</taxon>
        <taxon>Hyphomicrobiales</taxon>
        <taxon>Brucellaceae</taxon>
        <taxon>Brucella/Ochrobactrum group</taxon>
        <taxon>Brucella</taxon>
    </lineage>
</organism>
<keyword evidence="8 10" id="KW-0046">Antibiotic resistance</keyword>
<keyword evidence="7 10" id="KW-0067">ATP-binding</keyword>
<keyword evidence="6 10" id="KW-0418">Kinase</keyword>
<dbReference type="GO" id="GO:0005524">
    <property type="term" value="F:ATP binding"/>
    <property type="evidence" value="ECO:0007669"/>
    <property type="project" value="UniProtKB-KW"/>
</dbReference>
<dbReference type="Gene3D" id="3.30.200.20">
    <property type="entry name" value="Phosphorylase Kinase, domain 1"/>
    <property type="match status" value="1"/>
</dbReference>
<dbReference type="InterPro" id="IPR051678">
    <property type="entry name" value="AGP_Transferase"/>
</dbReference>
<feature type="binding site" evidence="12">
    <location>
        <position position="197"/>
    </location>
    <ligand>
        <name>Mg(2+)</name>
        <dbReference type="ChEBI" id="CHEBI:18420"/>
    </ligand>
</feature>
<dbReference type="Proteomes" id="UP000642265">
    <property type="component" value="Unassembled WGS sequence"/>
</dbReference>
<dbReference type="PANTHER" id="PTHR21310">
    <property type="entry name" value="AMINOGLYCOSIDE PHOSPHOTRANSFERASE-RELATED-RELATED"/>
    <property type="match status" value="1"/>
</dbReference>
<dbReference type="GO" id="GO:0008910">
    <property type="term" value="F:kanamycin kinase activity"/>
    <property type="evidence" value="ECO:0007669"/>
    <property type="project" value="UniProtKB-EC"/>
</dbReference>
<evidence type="ECO:0000313" key="17">
    <source>
        <dbReference type="Proteomes" id="UP000441102"/>
    </source>
</evidence>
<evidence type="ECO:0000256" key="2">
    <source>
        <dbReference type="ARBA" id="ARBA00012193"/>
    </source>
</evidence>
<evidence type="ECO:0000256" key="6">
    <source>
        <dbReference type="ARBA" id="ARBA00022777"/>
    </source>
</evidence>
<dbReference type="NCBIfam" id="NF033068">
    <property type="entry name" value="APH_3p"/>
    <property type="match status" value="1"/>
</dbReference>
<evidence type="ECO:0000256" key="5">
    <source>
        <dbReference type="ARBA" id="ARBA00022741"/>
    </source>
</evidence>
<comment type="similarity">
    <text evidence="1 10">Belongs to the aminoglycoside phosphotransferase family.</text>
</comment>
<evidence type="ECO:0000256" key="8">
    <source>
        <dbReference type="ARBA" id="ARBA00023251"/>
    </source>
</evidence>
<reference evidence="17 18" key="1">
    <citation type="submission" date="2019-09" db="EMBL/GenBank/DDBJ databases">
        <title>Taxonomic organization of the family Brucellaceae based on a phylogenomic approach.</title>
        <authorList>
            <person name="Leclercq S."/>
            <person name="Cloeckaert A."/>
            <person name="Zygmunt M.S."/>
        </authorList>
    </citation>
    <scope>NUCLEOTIDE SEQUENCE [LARGE SCALE GENOMIC DNA]</scope>
    <source>
        <strain evidence="15 17">CCUG 34461</strain>
        <strain evidence="14 18">LMG 3313</strain>
    </source>
</reference>
<dbReference type="AlphaFoldDB" id="A0A011VJA0"/>
<evidence type="ECO:0000313" key="16">
    <source>
        <dbReference type="EMBL" id="MBE0562696.1"/>
    </source>
</evidence>
<reference evidence="16" key="2">
    <citation type="submission" date="2020-09" db="EMBL/GenBank/DDBJ databases">
        <authorList>
            <person name="Dalcin Martins P."/>
        </authorList>
    </citation>
    <scope>NUCLEOTIDE SEQUENCE</scope>
    <source>
        <strain evidence="16">MAG47</strain>
    </source>
</reference>
<dbReference type="GO" id="GO:0046677">
    <property type="term" value="P:response to antibiotic"/>
    <property type="evidence" value="ECO:0007669"/>
    <property type="project" value="UniProtKB-KW"/>
</dbReference>
<evidence type="ECO:0000256" key="9">
    <source>
        <dbReference type="ARBA" id="ARBA00048925"/>
    </source>
</evidence>
<dbReference type="EMBL" id="WBWX01000001">
    <property type="protein sequence ID" value="KAB2802624.1"/>
    <property type="molecule type" value="Genomic_DNA"/>
</dbReference>
<dbReference type="GO" id="GO:0046872">
    <property type="term" value="F:metal ion binding"/>
    <property type="evidence" value="ECO:0007669"/>
    <property type="project" value="UniProtKB-KW"/>
</dbReference>
<evidence type="ECO:0000256" key="10">
    <source>
        <dbReference type="PIRNR" id="PIRNR000706"/>
    </source>
</evidence>
<feature type="domain" description="Aminoglycoside phosphotransferase" evidence="13">
    <location>
        <begin position="29"/>
        <end position="252"/>
    </location>
</feature>
<protein>
    <recommendedName>
        <fullName evidence="3">Aminoglycoside 3'-phosphotransferase</fullName>
        <ecNumber evidence="2">2.7.1.95</ecNumber>
    </recommendedName>
</protein>
<evidence type="ECO:0000313" key="18">
    <source>
        <dbReference type="Proteomes" id="UP000481876"/>
    </source>
</evidence>
<dbReference type="RefSeq" id="WP_010659386.1">
    <property type="nucleotide sequence ID" value="NZ_CP044970.1"/>
</dbReference>
<dbReference type="InterPro" id="IPR024165">
    <property type="entry name" value="Kan/Strep_kinase"/>
</dbReference>
<dbReference type="SUPFAM" id="SSF56112">
    <property type="entry name" value="Protein kinase-like (PK-like)"/>
    <property type="match status" value="1"/>
</dbReference>
<dbReference type="EC" id="2.7.1.95" evidence="2"/>